<dbReference type="OrthoDB" id="5810262at2"/>
<dbReference type="Gene3D" id="1.10.150.630">
    <property type="match status" value="1"/>
</dbReference>
<feature type="domain" description="Hypersensitivity response secretion-like HrpJ" evidence="3">
    <location>
        <begin position="45"/>
        <end position="200"/>
    </location>
</feature>
<accession>A0A1X7AEY6</accession>
<evidence type="ECO:0000259" key="3">
    <source>
        <dbReference type="Pfam" id="PF07201"/>
    </source>
</evidence>
<protein>
    <submittedName>
        <fullName evidence="4">HrpJ-like domain protein</fullName>
    </submittedName>
</protein>
<name>A0A1X7AEY6_9GAMM</name>
<evidence type="ECO:0000256" key="2">
    <source>
        <dbReference type="SAM" id="MobiDB-lite"/>
    </source>
</evidence>
<feature type="compositionally biased region" description="Polar residues" evidence="2">
    <location>
        <begin position="13"/>
        <end position="36"/>
    </location>
</feature>
<dbReference type="SUPFAM" id="SSF140591">
    <property type="entry name" value="Type III secretion system domain"/>
    <property type="match status" value="1"/>
</dbReference>
<dbReference type="GO" id="GO:0019867">
    <property type="term" value="C:outer membrane"/>
    <property type="evidence" value="ECO:0007669"/>
    <property type="project" value="InterPro"/>
</dbReference>
<dbReference type="Proteomes" id="UP000196573">
    <property type="component" value="Unassembled WGS sequence"/>
</dbReference>
<organism evidence="4 5">
    <name type="scientific">Parendozoicomonas haliclonae</name>
    <dbReference type="NCBI Taxonomy" id="1960125"/>
    <lineage>
        <taxon>Bacteria</taxon>
        <taxon>Pseudomonadati</taxon>
        <taxon>Pseudomonadota</taxon>
        <taxon>Gammaproteobacteria</taxon>
        <taxon>Oceanospirillales</taxon>
        <taxon>Endozoicomonadaceae</taxon>
        <taxon>Parendozoicomonas</taxon>
    </lineage>
</organism>
<sequence>MSSVGGVSGPVATDSSLPVNQGSSSSNVEGMHSQFSKVSVGPASADFFEEASITLSSLRKFESKDSKKDKDIKKELERLKETVPDLPGMEKMEKFLQQLHNAKNNGELTEDQIKEFIEEYSGDPTHQYLAMEALIEHLQTQGEDDQELAATLKIYNDNFYEQNRKDIQSGINVSAAASDYAEQSGFSSVQELRDIWRQGLDVPDFQQPLEAYQFAKEKCGYDEIEKGVKWLMEALSVEMSALTPSVDPNHLKHVRGRLEVIYGLQTIIEFSKENENVAAKLVNANA</sequence>
<evidence type="ECO:0000313" key="4">
    <source>
        <dbReference type="EMBL" id="SMA36167.1"/>
    </source>
</evidence>
<keyword evidence="1" id="KW-0175">Coiled coil</keyword>
<evidence type="ECO:0000256" key="1">
    <source>
        <dbReference type="SAM" id="Coils"/>
    </source>
</evidence>
<dbReference type="AlphaFoldDB" id="A0A1X7AEY6"/>
<gene>
    <name evidence="4" type="ORF">EHSB41UT_00605</name>
</gene>
<dbReference type="InterPro" id="IPR010812">
    <property type="entry name" value="HrpJ-like"/>
</dbReference>
<evidence type="ECO:0000313" key="5">
    <source>
        <dbReference type="Proteomes" id="UP000196573"/>
    </source>
</evidence>
<dbReference type="RefSeq" id="WP_087106724.1">
    <property type="nucleotide sequence ID" value="NZ_CBCSCN010000004.1"/>
</dbReference>
<dbReference type="GO" id="GO:0046903">
    <property type="term" value="P:secretion"/>
    <property type="evidence" value="ECO:0007669"/>
    <property type="project" value="InterPro"/>
</dbReference>
<feature type="region of interest" description="Disordered" evidence="2">
    <location>
        <begin position="1"/>
        <end position="36"/>
    </location>
</feature>
<keyword evidence="5" id="KW-1185">Reference proteome</keyword>
<dbReference type="EMBL" id="FWPT01000001">
    <property type="protein sequence ID" value="SMA36167.1"/>
    <property type="molecule type" value="Genomic_DNA"/>
</dbReference>
<feature type="coiled-coil region" evidence="1">
    <location>
        <begin position="92"/>
        <end position="119"/>
    </location>
</feature>
<reference evidence="4 5" key="1">
    <citation type="submission" date="2017-03" db="EMBL/GenBank/DDBJ databases">
        <authorList>
            <person name="Afonso C.L."/>
            <person name="Miller P.J."/>
            <person name="Scott M.A."/>
            <person name="Spackman E."/>
            <person name="Goraichik I."/>
            <person name="Dimitrov K.M."/>
            <person name="Suarez D.L."/>
            <person name="Swayne D.E."/>
        </authorList>
    </citation>
    <scope>NUCLEOTIDE SEQUENCE [LARGE SCALE GENOMIC DNA]</scope>
    <source>
        <strain evidence="4">SB41UT1</strain>
    </source>
</reference>
<proteinExistence type="predicted"/>
<dbReference type="Pfam" id="PF07201">
    <property type="entry name" value="HrpJ"/>
    <property type="match status" value="1"/>
</dbReference>